<proteinExistence type="predicted"/>
<feature type="chain" id="PRO_5046059180" description="DUF2490 domain-containing protein" evidence="1">
    <location>
        <begin position="30"/>
        <end position="268"/>
    </location>
</feature>
<protein>
    <recommendedName>
        <fullName evidence="4">DUF2490 domain-containing protein</fullName>
    </recommendedName>
</protein>
<keyword evidence="1" id="KW-0732">Signal</keyword>
<evidence type="ECO:0000313" key="2">
    <source>
        <dbReference type="EMBL" id="CAG5073221.1"/>
    </source>
</evidence>
<feature type="signal peptide" evidence="1">
    <location>
        <begin position="1"/>
        <end position="29"/>
    </location>
</feature>
<name>A0ABM8UWT0_9BACT</name>
<comment type="caution">
    <text evidence="2">The sequence shown here is derived from an EMBL/GenBank/DDBJ whole genome shotgun (WGS) entry which is preliminary data.</text>
</comment>
<reference evidence="2 3" key="1">
    <citation type="submission" date="2021-04" db="EMBL/GenBank/DDBJ databases">
        <authorList>
            <person name="Rodrigo-Torres L."/>
            <person name="Arahal R. D."/>
            <person name="Lucena T."/>
        </authorList>
    </citation>
    <scope>NUCLEOTIDE SEQUENCE [LARGE SCALE GENOMIC DNA]</scope>
    <source>
        <strain evidence="2 3">CECT 9623</strain>
    </source>
</reference>
<sequence>MELAKKNSSRFSVPVLTVLLFLSFSNANAQRERLIDHNAIGWFVYNGDHKLSEKWELHTEYQWRRIDFVRIWQQSLARVGANFIISEKVKIGAGYTFFQTFPYGTYPQADLGKSYPEHRLHQDISMEENYGKLALKHRFRLEQRWVSELDETNPSKVAKWPFQNRIRYQIGGSFALKGQTIDDKEFYINAFDEIFIGFGKHVGENVFNQNRISLGLGYQVSDGLQIELNYLNQIVQHADNDPLSGRPVFEINNGFRLNINHSLDFSRN</sequence>
<evidence type="ECO:0000313" key="3">
    <source>
        <dbReference type="Proteomes" id="UP000679725"/>
    </source>
</evidence>
<evidence type="ECO:0000256" key="1">
    <source>
        <dbReference type="SAM" id="SignalP"/>
    </source>
</evidence>
<gene>
    <name evidence="2" type="ORF">DYBT9623_04724</name>
</gene>
<evidence type="ECO:0008006" key="4">
    <source>
        <dbReference type="Google" id="ProtNLM"/>
    </source>
</evidence>
<dbReference type="EMBL" id="CAJRAU010000008">
    <property type="protein sequence ID" value="CAG5073221.1"/>
    <property type="molecule type" value="Genomic_DNA"/>
</dbReference>
<dbReference type="Proteomes" id="UP000679725">
    <property type="component" value="Unassembled WGS sequence"/>
</dbReference>
<dbReference type="RefSeq" id="WP_215235991.1">
    <property type="nucleotide sequence ID" value="NZ_CAJRAU010000008.1"/>
</dbReference>
<dbReference type="InterPro" id="IPR019619">
    <property type="entry name" value="DUF2490"/>
</dbReference>
<accession>A0ABM8UWT0</accession>
<organism evidence="2 3">
    <name type="scientific">Dyadobacter linearis</name>
    <dbReference type="NCBI Taxonomy" id="2823330"/>
    <lineage>
        <taxon>Bacteria</taxon>
        <taxon>Pseudomonadati</taxon>
        <taxon>Bacteroidota</taxon>
        <taxon>Cytophagia</taxon>
        <taxon>Cytophagales</taxon>
        <taxon>Spirosomataceae</taxon>
        <taxon>Dyadobacter</taxon>
    </lineage>
</organism>
<dbReference type="Pfam" id="PF10677">
    <property type="entry name" value="DUF2490"/>
    <property type="match status" value="1"/>
</dbReference>
<keyword evidence="3" id="KW-1185">Reference proteome</keyword>